<protein>
    <submittedName>
        <fullName evidence="1">Aminopeptidase N</fullName>
    </submittedName>
</protein>
<sequence length="912" mass="107320">MMVDVDVEKKTLNVYQELTFSNQSNDTISSIILNDWNNAYSDKNTPLGKRFSDEFIRNFHLASDKERGGTSALSIVDENRFLLNWSRPKDKPDLVEIQLNNLIFPHQSAKLVLTYVVKIPSDKFTKYGYSSDESIYIKNCFLTPARYEDKGFIKYSNVNLDDINNSLSNYDLEVKIPSGFTLFSELNQVGVSNSVYTLTGKNRLDFSIYLEKNITFSSFINNDLTVYSNLKDNRLDIIQKSLAIDKVVNYVTENIGRYPHDNITVSQVDYERNPFYGLNQLPSFISPFEDSFLYELKFLKTYLNNYLKNTLKIDSRKDNWLIDGIQIYTMMKYIDNYYPNMKMMGNVSKIKLLRGYNLVSLDFNEQYSYFYMLMARKNLDQPLGSPKNKLIKFNEKIASKYRAGLSLKYLDSYLEEDIIPKSIKYFYSLNKNHQTSRRDFESIIFLNSTKNIDWYFKTIIDSRDIIDYKFDKLTKTKDSISFSLTNKTTTNVPIPIYGLKGKEVVFKKWIDEVKKDSIYTFERNQADKVVINYKNEVPEFNLRNNWQSLRPFRISNKPIKFNFMKDLEDPFYNQILYVPTLKFNLYDGLLPGMRFHNKTILDKPFTFDLNPSYSTKTQSLSGSGVVSVNQYNRNSRLYQVRYSFSGALFHYAPDAIYTRYNPSVSLRFRQNNLRDNRKQALIFRQVTVNREKSNFVVEDATTENYTVFNAKYFNNKTEVTNHFNFSSDVQFSNKFGKLAAEIEYRKLFNNNRQINLRFYAGTFLYRNTTSDFFSFGIDRPTDYLFDYEYLGRSENTGLFSQQIIIAEGGFKSVFDTRYANQWIATTNASFNIWNWIEIYGDMGLIKNKYSKEKFIYDSGIRLNLVTDYFELYLPVRSSNGWEITDPNYGQKIRFIVTFSPDTLINLFTRKWF</sequence>
<evidence type="ECO:0000313" key="1">
    <source>
        <dbReference type="EMBL" id="KGD66756.1"/>
    </source>
</evidence>
<dbReference type="InterPro" id="IPR027268">
    <property type="entry name" value="Peptidase_M4/M1_CTD_sf"/>
</dbReference>
<proteinExistence type="predicted"/>
<keyword evidence="1" id="KW-0031">Aminopeptidase</keyword>
<organism evidence="1 2">
    <name type="scientific">Flavobacterium aquatile LMG 4008 = ATCC 11947</name>
    <dbReference type="NCBI Taxonomy" id="1453498"/>
    <lineage>
        <taxon>Bacteria</taxon>
        <taxon>Pseudomonadati</taxon>
        <taxon>Bacteroidota</taxon>
        <taxon>Flavobacteriia</taxon>
        <taxon>Flavobacteriales</taxon>
        <taxon>Flavobacteriaceae</taxon>
        <taxon>Flavobacterium</taxon>
    </lineage>
</organism>
<dbReference type="AlphaFoldDB" id="A0A095SQ14"/>
<keyword evidence="1" id="KW-0378">Hydrolase</keyword>
<evidence type="ECO:0000313" key="2">
    <source>
        <dbReference type="Proteomes" id="UP000029554"/>
    </source>
</evidence>
<dbReference type="OrthoDB" id="9813075at2"/>
<gene>
    <name evidence="1" type="ORF">LG45_15065</name>
</gene>
<keyword evidence="2" id="KW-1185">Reference proteome</keyword>
<dbReference type="EMBL" id="JRHH01000006">
    <property type="protein sequence ID" value="KGD66756.1"/>
    <property type="molecule type" value="Genomic_DNA"/>
</dbReference>
<name>A0A095SQ14_9FLAO</name>
<keyword evidence="1" id="KW-0645">Protease</keyword>
<dbReference type="STRING" id="1453498.LG45_15065"/>
<dbReference type="Proteomes" id="UP000029554">
    <property type="component" value="Unassembled WGS sequence"/>
</dbReference>
<dbReference type="GO" id="GO:0004177">
    <property type="term" value="F:aminopeptidase activity"/>
    <property type="evidence" value="ECO:0007669"/>
    <property type="project" value="UniProtKB-KW"/>
</dbReference>
<accession>A0A095SQ14</accession>
<reference evidence="1 2" key="1">
    <citation type="submission" date="2014-09" db="EMBL/GenBank/DDBJ databases">
        <title>Whole Genome Shotgun of Flavobacterium aquatile LMG 4008.</title>
        <authorList>
            <person name="Gale A.N."/>
            <person name="Pipes S.E."/>
            <person name="Newman J.D."/>
        </authorList>
    </citation>
    <scope>NUCLEOTIDE SEQUENCE [LARGE SCALE GENOMIC DNA]</scope>
    <source>
        <strain evidence="1 2">LMG 4008</strain>
    </source>
</reference>
<comment type="caution">
    <text evidence="1">The sequence shown here is derived from an EMBL/GenBank/DDBJ whole genome shotgun (WGS) entry which is preliminary data.</text>
</comment>
<dbReference type="eggNOG" id="COG0308">
    <property type="taxonomic scope" value="Bacteria"/>
</dbReference>
<dbReference type="Gene3D" id="1.10.390.10">
    <property type="entry name" value="Neutral Protease Domain 2"/>
    <property type="match status" value="1"/>
</dbReference>